<dbReference type="GeneID" id="39465767"/>
<dbReference type="EMBL" id="CP037868">
    <property type="protein sequence ID" value="QBM30658.1"/>
    <property type="molecule type" value="Genomic_DNA"/>
</dbReference>
<geneLocation type="plasmid" evidence="1 2">
    <name>pDSM1084</name>
</geneLocation>
<dbReference type="Proteomes" id="UP000293912">
    <property type="component" value="Plasmid pDSM1084"/>
</dbReference>
<sequence length="73" mass="8268">MRPPIAINAKPETIRNGENRKAQINRFTSTTFLALKIRSEDDPTLPSFNQVRQLAQLRTTPIAPRQLPQKVGD</sequence>
<keyword evidence="1" id="KW-0614">Plasmid</keyword>
<dbReference type="AlphaFoldDB" id="A0A4P6X7Y2"/>
<name>A0A4P6X7Y2_HYDPS</name>
<gene>
    <name evidence="1" type="ORF">HPF_23420</name>
</gene>
<dbReference type="KEGG" id="hpse:HPF_23420"/>
<organism evidence="1 2">
    <name type="scientific">Hydrogenophaga pseudoflava</name>
    <name type="common">Pseudomonas carboxydoflava</name>
    <dbReference type="NCBI Taxonomy" id="47421"/>
    <lineage>
        <taxon>Bacteria</taxon>
        <taxon>Pseudomonadati</taxon>
        <taxon>Pseudomonadota</taxon>
        <taxon>Betaproteobacteria</taxon>
        <taxon>Burkholderiales</taxon>
        <taxon>Comamonadaceae</taxon>
        <taxon>Hydrogenophaga</taxon>
    </lineage>
</organism>
<protein>
    <submittedName>
        <fullName evidence="1">Uncharacterized protein</fullName>
    </submittedName>
</protein>
<proteinExistence type="predicted"/>
<accession>A0A4P6X7Y2</accession>
<reference evidence="1 2" key="1">
    <citation type="submission" date="2019-03" db="EMBL/GenBank/DDBJ databases">
        <authorList>
            <person name="Sebastian G."/>
            <person name="Baumann P."/>
            <person name="Ruckert C."/>
            <person name="Kalinowski J."/>
            <person name="Nebel B."/>
            <person name="Takors R."/>
            <person name="Blombach B."/>
        </authorList>
    </citation>
    <scope>NUCLEOTIDE SEQUENCE [LARGE SCALE GENOMIC DNA]</scope>
    <source>
        <strain evidence="1 2">DSM 1084</strain>
        <plasmid evidence="1 2">pDSM1084</plasmid>
    </source>
</reference>
<dbReference type="RefSeq" id="WP_133158260.1">
    <property type="nucleotide sequence ID" value="NZ_CP037868.1"/>
</dbReference>
<evidence type="ECO:0000313" key="1">
    <source>
        <dbReference type="EMBL" id="QBM30658.1"/>
    </source>
</evidence>
<evidence type="ECO:0000313" key="2">
    <source>
        <dbReference type="Proteomes" id="UP000293912"/>
    </source>
</evidence>
<keyword evidence="2" id="KW-1185">Reference proteome</keyword>